<dbReference type="InterPro" id="IPR001867">
    <property type="entry name" value="OmpR/PhoB-type_DNA-bd"/>
</dbReference>
<sequence>MQKKNIEIVIIEDEADVLELLEYHLAKEGYETTGFLSTEKVEQFLAEENPALMIIDRNLPGIEGSAFVRQMREIGYDVPVIFLTARDKDGDVEEGFLSGGDDYMTKPFNVRELLLRIQAILKRKGGGSADKVKYRDILLDLKSREIYVEEQLVELTSLEFKLLHTFIKNPHQPLDRDFLRDEVWGDDSVSFHDKTINVAMNRLKKKIDPSGGKEYFAPVWGVGYKLR</sequence>
<dbReference type="CDD" id="cd00383">
    <property type="entry name" value="trans_reg_C"/>
    <property type="match status" value="1"/>
</dbReference>
<dbReference type="Pfam" id="PF00072">
    <property type="entry name" value="Response_reg"/>
    <property type="match status" value="1"/>
</dbReference>
<dbReference type="SMART" id="SM00862">
    <property type="entry name" value="Trans_reg_C"/>
    <property type="match status" value="1"/>
</dbReference>
<dbReference type="SUPFAM" id="SSF52172">
    <property type="entry name" value="CheY-like"/>
    <property type="match status" value="1"/>
</dbReference>
<evidence type="ECO:0000313" key="6">
    <source>
        <dbReference type="EMBL" id="SFV53582.1"/>
    </source>
</evidence>
<evidence type="ECO:0000259" key="4">
    <source>
        <dbReference type="PROSITE" id="PS50110"/>
    </source>
</evidence>
<dbReference type="InterPro" id="IPR001789">
    <property type="entry name" value="Sig_transdc_resp-reg_receiver"/>
</dbReference>
<dbReference type="PROSITE" id="PS50110">
    <property type="entry name" value="RESPONSE_REGULATORY"/>
    <property type="match status" value="1"/>
</dbReference>
<dbReference type="Pfam" id="PF00486">
    <property type="entry name" value="Trans_reg_C"/>
    <property type="match status" value="1"/>
</dbReference>
<dbReference type="Gene3D" id="6.10.250.690">
    <property type="match status" value="1"/>
</dbReference>
<proteinExistence type="predicted"/>
<organism evidence="6">
    <name type="scientific">hydrothermal vent metagenome</name>
    <dbReference type="NCBI Taxonomy" id="652676"/>
    <lineage>
        <taxon>unclassified sequences</taxon>
        <taxon>metagenomes</taxon>
        <taxon>ecological metagenomes</taxon>
    </lineage>
</organism>
<dbReference type="GO" id="GO:0006355">
    <property type="term" value="P:regulation of DNA-templated transcription"/>
    <property type="evidence" value="ECO:0007669"/>
    <property type="project" value="InterPro"/>
</dbReference>
<dbReference type="PANTHER" id="PTHR48111:SF40">
    <property type="entry name" value="PHOSPHATE REGULON TRANSCRIPTIONAL REGULATORY PROTEIN PHOB"/>
    <property type="match status" value="1"/>
</dbReference>
<dbReference type="GO" id="GO:0000976">
    <property type="term" value="F:transcription cis-regulatory region binding"/>
    <property type="evidence" value="ECO:0007669"/>
    <property type="project" value="TreeGrafter"/>
</dbReference>
<feature type="domain" description="OmpR/PhoB-type" evidence="5">
    <location>
        <begin position="129"/>
        <end position="227"/>
    </location>
</feature>
<dbReference type="SMART" id="SM00448">
    <property type="entry name" value="REC"/>
    <property type="match status" value="1"/>
</dbReference>
<feature type="domain" description="Response regulatory" evidence="4">
    <location>
        <begin position="7"/>
        <end position="121"/>
    </location>
</feature>
<evidence type="ECO:0000259" key="5">
    <source>
        <dbReference type="PROSITE" id="PS51755"/>
    </source>
</evidence>
<dbReference type="PROSITE" id="PS51755">
    <property type="entry name" value="OMPR_PHOB"/>
    <property type="match status" value="1"/>
</dbReference>
<keyword evidence="3" id="KW-0238">DNA-binding</keyword>
<dbReference type="EMBL" id="FPHL01000004">
    <property type="protein sequence ID" value="SFV53582.1"/>
    <property type="molecule type" value="Genomic_DNA"/>
</dbReference>
<protein>
    <submittedName>
        <fullName evidence="6">Two-component system response regulator</fullName>
    </submittedName>
</protein>
<evidence type="ECO:0000256" key="3">
    <source>
        <dbReference type="ARBA" id="ARBA00023125"/>
    </source>
</evidence>
<dbReference type="GO" id="GO:0032993">
    <property type="term" value="C:protein-DNA complex"/>
    <property type="evidence" value="ECO:0007669"/>
    <property type="project" value="TreeGrafter"/>
</dbReference>
<dbReference type="CDD" id="cd17574">
    <property type="entry name" value="REC_OmpR"/>
    <property type="match status" value="1"/>
</dbReference>
<keyword evidence="2" id="KW-0902">Two-component regulatory system</keyword>
<dbReference type="InterPro" id="IPR036388">
    <property type="entry name" value="WH-like_DNA-bd_sf"/>
</dbReference>
<accession>A0A1W1BJ72</accession>
<dbReference type="Gene3D" id="1.10.10.10">
    <property type="entry name" value="Winged helix-like DNA-binding domain superfamily/Winged helix DNA-binding domain"/>
    <property type="match status" value="1"/>
</dbReference>
<keyword evidence="1" id="KW-0597">Phosphoprotein</keyword>
<name>A0A1W1BJ72_9ZZZZ</name>
<dbReference type="InterPro" id="IPR039420">
    <property type="entry name" value="WalR-like"/>
</dbReference>
<evidence type="ECO:0000256" key="2">
    <source>
        <dbReference type="ARBA" id="ARBA00023012"/>
    </source>
</evidence>
<gene>
    <name evidence="6" type="ORF">MNB_SV-10-1268</name>
</gene>
<reference evidence="6" key="1">
    <citation type="submission" date="2016-10" db="EMBL/GenBank/DDBJ databases">
        <authorList>
            <person name="de Groot N.N."/>
        </authorList>
    </citation>
    <scope>NUCLEOTIDE SEQUENCE</scope>
</reference>
<dbReference type="GO" id="GO:0005829">
    <property type="term" value="C:cytosol"/>
    <property type="evidence" value="ECO:0007669"/>
    <property type="project" value="TreeGrafter"/>
</dbReference>
<dbReference type="Gene3D" id="3.40.50.2300">
    <property type="match status" value="1"/>
</dbReference>
<evidence type="ECO:0000256" key="1">
    <source>
        <dbReference type="ARBA" id="ARBA00022553"/>
    </source>
</evidence>
<dbReference type="InterPro" id="IPR011006">
    <property type="entry name" value="CheY-like_superfamily"/>
</dbReference>
<dbReference type="GO" id="GO:0000156">
    <property type="term" value="F:phosphorelay response regulator activity"/>
    <property type="evidence" value="ECO:0007669"/>
    <property type="project" value="TreeGrafter"/>
</dbReference>
<dbReference type="PANTHER" id="PTHR48111">
    <property type="entry name" value="REGULATOR OF RPOS"/>
    <property type="match status" value="1"/>
</dbReference>
<dbReference type="AlphaFoldDB" id="A0A1W1BJ72"/>